<name>A0AAV1QPB5_9ROSI</name>
<sequence>MVQVGQIFMRMDRYRSVDNGQFTCPGGNLLPNHMNNCLMLCRLSHLQLPEPMQSTKILHPSRLYKSKKAPS</sequence>
<evidence type="ECO:0000313" key="2">
    <source>
        <dbReference type="Proteomes" id="UP001314170"/>
    </source>
</evidence>
<dbReference type="Proteomes" id="UP001314170">
    <property type="component" value="Unassembled WGS sequence"/>
</dbReference>
<reference evidence="1 2" key="1">
    <citation type="submission" date="2024-01" db="EMBL/GenBank/DDBJ databases">
        <authorList>
            <person name="Waweru B."/>
        </authorList>
    </citation>
    <scope>NUCLEOTIDE SEQUENCE [LARGE SCALE GENOMIC DNA]</scope>
</reference>
<protein>
    <submittedName>
        <fullName evidence="1">Uncharacterized protein</fullName>
    </submittedName>
</protein>
<accession>A0AAV1QPB5</accession>
<proteinExistence type="predicted"/>
<dbReference type="EMBL" id="CAWUPB010000122">
    <property type="protein sequence ID" value="CAK7323443.1"/>
    <property type="molecule type" value="Genomic_DNA"/>
</dbReference>
<keyword evidence="2" id="KW-1185">Reference proteome</keyword>
<evidence type="ECO:0000313" key="1">
    <source>
        <dbReference type="EMBL" id="CAK7323443.1"/>
    </source>
</evidence>
<dbReference type="AlphaFoldDB" id="A0AAV1QPB5"/>
<comment type="caution">
    <text evidence="1">The sequence shown here is derived from an EMBL/GenBank/DDBJ whole genome shotgun (WGS) entry which is preliminary data.</text>
</comment>
<gene>
    <name evidence="1" type="ORF">DCAF_LOCUS1072</name>
</gene>
<organism evidence="1 2">
    <name type="scientific">Dovyalis caffra</name>
    <dbReference type="NCBI Taxonomy" id="77055"/>
    <lineage>
        <taxon>Eukaryota</taxon>
        <taxon>Viridiplantae</taxon>
        <taxon>Streptophyta</taxon>
        <taxon>Embryophyta</taxon>
        <taxon>Tracheophyta</taxon>
        <taxon>Spermatophyta</taxon>
        <taxon>Magnoliopsida</taxon>
        <taxon>eudicotyledons</taxon>
        <taxon>Gunneridae</taxon>
        <taxon>Pentapetalae</taxon>
        <taxon>rosids</taxon>
        <taxon>fabids</taxon>
        <taxon>Malpighiales</taxon>
        <taxon>Salicaceae</taxon>
        <taxon>Flacourtieae</taxon>
        <taxon>Dovyalis</taxon>
    </lineage>
</organism>